<dbReference type="InterPro" id="IPR036409">
    <property type="entry name" value="Aldolase_II/adducin_N_sf"/>
</dbReference>
<evidence type="ECO:0000256" key="6">
    <source>
        <dbReference type="HAMAP-Rule" id="MF_01677"/>
    </source>
</evidence>
<organism evidence="8 9">
    <name type="scientific">Prosthecobacter vanneervenii</name>
    <dbReference type="NCBI Taxonomy" id="48466"/>
    <lineage>
        <taxon>Bacteria</taxon>
        <taxon>Pseudomonadati</taxon>
        <taxon>Verrucomicrobiota</taxon>
        <taxon>Verrucomicrobiia</taxon>
        <taxon>Verrucomicrobiales</taxon>
        <taxon>Verrucomicrobiaceae</taxon>
        <taxon>Prosthecobacter</taxon>
    </lineage>
</organism>
<dbReference type="EC" id="4.2.1.109" evidence="6"/>
<dbReference type="InterPro" id="IPR001303">
    <property type="entry name" value="Aldolase_II/adducin_N"/>
</dbReference>
<comment type="caution">
    <text evidence="8">The sequence shown here is derived from an EMBL/GenBank/DDBJ whole genome shotgun (WGS) entry which is preliminary data.</text>
</comment>
<keyword evidence="4 6" id="KW-0486">Methionine biosynthesis</keyword>
<evidence type="ECO:0000259" key="7">
    <source>
        <dbReference type="SMART" id="SM01007"/>
    </source>
</evidence>
<reference evidence="8 9" key="1">
    <citation type="submission" date="2020-08" db="EMBL/GenBank/DDBJ databases">
        <title>Genomic Encyclopedia of Type Strains, Phase IV (KMG-IV): sequencing the most valuable type-strain genomes for metagenomic binning, comparative biology and taxonomic classification.</title>
        <authorList>
            <person name="Goeker M."/>
        </authorList>
    </citation>
    <scope>NUCLEOTIDE SEQUENCE [LARGE SCALE GENOMIC DNA]</scope>
    <source>
        <strain evidence="8 9">DSM 12252</strain>
    </source>
</reference>
<dbReference type="AlphaFoldDB" id="A0A7W8DJL0"/>
<evidence type="ECO:0000313" key="8">
    <source>
        <dbReference type="EMBL" id="MBB5032150.1"/>
    </source>
</evidence>
<dbReference type="EMBL" id="JACHIG010000003">
    <property type="protein sequence ID" value="MBB5032150.1"/>
    <property type="molecule type" value="Genomic_DNA"/>
</dbReference>
<dbReference type="GO" id="GO:0019509">
    <property type="term" value="P:L-methionine salvage from methylthioadenosine"/>
    <property type="evidence" value="ECO:0007669"/>
    <property type="project" value="UniProtKB-UniRule"/>
</dbReference>
<evidence type="ECO:0000256" key="2">
    <source>
        <dbReference type="ARBA" id="ARBA00022723"/>
    </source>
</evidence>
<dbReference type="GO" id="GO:0005737">
    <property type="term" value="C:cytoplasm"/>
    <property type="evidence" value="ECO:0007669"/>
    <property type="project" value="UniProtKB-UniRule"/>
</dbReference>
<evidence type="ECO:0000256" key="5">
    <source>
        <dbReference type="ARBA" id="ARBA00023239"/>
    </source>
</evidence>
<keyword evidence="3 6" id="KW-0862">Zinc</keyword>
<evidence type="ECO:0000256" key="3">
    <source>
        <dbReference type="ARBA" id="ARBA00022833"/>
    </source>
</evidence>
<dbReference type="PANTHER" id="PTHR10640">
    <property type="entry name" value="METHYLTHIORIBULOSE-1-PHOSPHATE DEHYDRATASE"/>
    <property type="match status" value="1"/>
</dbReference>
<dbReference type="Pfam" id="PF00596">
    <property type="entry name" value="Aldolase_II"/>
    <property type="match status" value="1"/>
</dbReference>
<dbReference type="NCBIfam" id="TIGR03328">
    <property type="entry name" value="salvage_mtnB"/>
    <property type="match status" value="1"/>
</dbReference>
<dbReference type="GO" id="GO:0008270">
    <property type="term" value="F:zinc ion binding"/>
    <property type="evidence" value="ECO:0007669"/>
    <property type="project" value="UniProtKB-UniRule"/>
</dbReference>
<keyword evidence="9" id="KW-1185">Reference proteome</keyword>
<feature type="domain" description="Class II aldolase/adducin N-terminal" evidence="7">
    <location>
        <begin position="19"/>
        <end position="211"/>
    </location>
</feature>
<dbReference type="RefSeq" id="WP_184339089.1">
    <property type="nucleotide sequence ID" value="NZ_JACHIG010000003.1"/>
</dbReference>
<dbReference type="SUPFAM" id="SSF53639">
    <property type="entry name" value="AraD/HMP-PK domain-like"/>
    <property type="match status" value="1"/>
</dbReference>
<dbReference type="UniPathway" id="UPA00904">
    <property type="reaction ID" value="UER00875"/>
</dbReference>
<feature type="binding site" evidence="6">
    <location>
        <position position="108"/>
    </location>
    <ligand>
        <name>Zn(2+)</name>
        <dbReference type="ChEBI" id="CHEBI:29105"/>
    </ligand>
</feature>
<comment type="cofactor">
    <cofactor evidence="6">
        <name>Zn(2+)</name>
        <dbReference type="ChEBI" id="CHEBI:29105"/>
    </cofactor>
    <text evidence="6">Binds 1 zinc ion per subunit.</text>
</comment>
<evidence type="ECO:0000256" key="1">
    <source>
        <dbReference type="ARBA" id="ARBA00022605"/>
    </source>
</evidence>
<dbReference type="SMART" id="SM01007">
    <property type="entry name" value="Aldolase_II"/>
    <property type="match status" value="1"/>
</dbReference>
<dbReference type="GO" id="GO:0046570">
    <property type="term" value="F:methylthioribulose 1-phosphate dehydratase activity"/>
    <property type="evidence" value="ECO:0007669"/>
    <property type="project" value="UniProtKB-UniRule"/>
</dbReference>
<evidence type="ECO:0000256" key="4">
    <source>
        <dbReference type="ARBA" id="ARBA00023167"/>
    </source>
</evidence>
<name>A0A7W8DJL0_9BACT</name>
<dbReference type="InterPro" id="IPR017714">
    <property type="entry name" value="MethylthioRu-1-P_deHdtase_MtnB"/>
</dbReference>
<gene>
    <name evidence="6" type="primary">mtnB</name>
    <name evidence="8" type="ORF">HNQ65_001727</name>
</gene>
<comment type="pathway">
    <text evidence="6">Amino-acid biosynthesis; L-methionine biosynthesis via salvage pathway; L-methionine from S-methyl-5-thio-alpha-D-ribose 1-phosphate: step 2/6.</text>
</comment>
<accession>A0A7W8DJL0</accession>
<sequence length="220" mass="24392">MPTSPDSPLTRQKVNLLTRELIQCGRDFHHRGWSLGTSSNYSVVLERDPLKLLMTGSGFDKGQLLPEQFVIVDEQAQLLSPGPLKPSAEALLHTELAKHGAGAVLHTHSVPATVLSEYFVRHGGLRITGYEMLKGLSGIQTHEAEAWIEIYPNTQDIASLAAEINQRLGDRSNPLRHGFLMAGHGLYTWGENIAAARRQVEVLEFLFEVVTQKRLLFGSF</sequence>
<keyword evidence="1 6" id="KW-0028">Amino-acid biosynthesis</keyword>
<keyword evidence="2 6" id="KW-0479">Metal-binding</keyword>
<proteinExistence type="inferred from homology"/>
<comment type="function">
    <text evidence="6">Catalyzes the dehydration of methylthioribulose-1-phosphate (MTRu-1-P) into 2,3-diketo-5-methylthiopentyl-1-phosphate (DK-MTP-1-P).</text>
</comment>
<protein>
    <recommendedName>
        <fullName evidence="6">Methylthioribulose-1-phosphate dehydratase</fullName>
        <shortName evidence="6">MTRu-1-P dehydratase</shortName>
        <ecNumber evidence="6">4.2.1.109</ecNumber>
    </recommendedName>
</protein>
<dbReference type="PANTHER" id="PTHR10640:SF7">
    <property type="entry name" value="METHYLTHIORIBULOSE-1-PHOSPHATE DEHYDRATASE"/>
    <property type="match status" value="1"/>
</dbReference>
<comment type="catalytic activity">
    <reaction evidence="6">
        <text>5-(methylsulfanyl)-D-ribulose 1-phosphate = 5-methylsulfanyl-2,3-dioxopentyl phosphate + H2O</text>
        <dbReference type="Rhea" id="RHEA:15549"/>
        <dbReference type="ChEBI" id="CHEBI:15377"/>
        <dbReference type="ChEBI" id="CHEBI:58548"/>
        <dbReference type="ChEBI" id="CHEBI:58828"/>
        <dbReference type="EC" id="4.2.1.109"/>
    </reaction>
</comment>
<evidence type="ECO:0000313" key="9">
    <source>
        <dbReference type="Proteomes" id="UP000590740"/>
    </source>
</evidence>
<comment type="similarity">
    <text evidence="6">Belongs to the aldolase class II family. MtnB subfamily.</text>
</comment>
<dbReference type="Proteomes" id="UP000590740">
    <property type="component" value="Unassembled WGS sequence"/>
</dbReference>
<feature type="binding site" evidence="6">
    <location>
        <position position="106"/>
    </location>
    <ligand>
        <name>Zn(2+)</name>
        <dbReference type="ChEBI" id="CHEBI:29105"/>
    </ligand>
</feature>
<keyword evidence="5 6" id="KW-0456">Lyase</keyword>
<dbReference type="Gene3D" id="3.40.225.10">
    <property type="entry name" value="Class II aldolase/adducin N-terminal domain"/>
    <property type="match status" value="1"/>
</dbReference>
<dbReference type="HAMAP" id="MF_01677">
    <property type="entry name" value="Salvage_MtnB"/>
    <property type="match status" value="1"/>
</dbReference>